<organism evidence="3 4">
    <name type="scientific">Wuchereria bancrofti</name>
    <dbReference type="NCBI Taxonomy" id="6293"/>
    <lineage>
        <taxon>Eukaryota</taxon>
        <taxon>Metazoa</taxon>
        <taxon>Ecdysozoa</taxon>
        <taxon>Nematoda</taxon>
        <taxon>Chromadorea</taxon>
        <taxon>Rhabditida</taxon>
        <taxon>Spirurina</taxon>
        <taxon>Spiruromorpha</taxon>
        <taxon>Filarioidea</taxon>
        <taxon>Onchocercidae</taxon>
        <taxon>Wuchereria</taxon>
    </lineage>
</organism>
<evidence type="ECO:0000256" key="1">
    <source>
        <dbReference type="SAM" id="SignalP"/>
    </source>
</evidence>
<evidence type="ECO:0000259" key="2">
    <source>
        <dbReference type="Pfam" id="PF15481"/>
    </source>
</evidence>
<reference evidence="3" key="1">
    <citation type="submission" date="2015-03" db="EMBL/GenBank/DDBJ databases">
        <title>Wuchereria bancrofti Genome Sequencing Papua New Guinea Strain.</title>
        <authorList>
            <person name="Small S.T."/>
            <person name="Serre D."/>
            <person name="Zimmerman P.A."/>
        </authorList>
    </citation>
    <scope>NUCLEOTIDE SEQUENCE [LARGE SCALE GENOMIC DNA]</scope>
    <source>
        <strain evidence="3">pt0022</strain>
    </source>
</reference>
<proteinExistence type="predicted"/>
<evidence type="ECO:0000313" key="4">
    <source>
        <dbReference type="WBParaSite" id="mrna-Wban_00949"/>
    </source>
</evidence>
<keyword evidence="1" id="KW-0732">Signal</keyword>
<accession>A0AAF5PHY9</accession>
<dbReference type="InterPro" id="IPR053123">
    <property type="entry name" value="CPG4-like"/>
</dbReference>
<reference evidence="3" key="2">
    <citation type="journal article" date="2016" name="Mol. Ecol.">
        <title>Population genomics of the filarial nematode parasite Wuchereria bancrofti from mosquitoes.</title>
        <authorList>
            <person name="Small S.T."/>
            <person name="Reimer L.J."/>
            <person name="Tisch D.J."/>
            <person name="King C.L."/>
            <person name="Christensen B.M."/>
            <person name="Siba P.M."/>
            <person name="Kazura J.W."/>
            <person name="Serre D."/>
            <person name="Zimmerman P.A."/>
        </authorList>
    </citation>
    <scope>NUCLEOTIDE SEQUENCE</scope>
    <source>
        <strain evidence="3">pt0022</strain>
    </source>
</reference>
<feature type="chain" id="PRO_5042189500" evidence="1">
    <location>
        <begin position="23"/>
        <end position="379"/>
    </location>
</feature>
<dbReference type="WBParaSite" id="mrna-Wban_00949">
    <property type="protein sequence ID" value="mrna-Wban_00949"/>
    <property type="gene ID" value="Wban_00949"/>
</dbReference>
<dbReference type="Proteomes" id="UP000093561">
    <property type="component" value="Unassembled WGS sequence"/>
</dbReference>
<dbReference type="PANTHER" id="PTHR37442:SF2">
    <property type="entry name" value="CHONDROITIN PROTEOGLYCAN 4"/>
    <property type="match status" value="1"/>
</dbReference>
<reference evidence="4" key="3">
    <citation type="submission" date="2024-02" db="UniProtKB">
        <authorList>
            <consortium name="WormBaseParasite"/>
        </authorList>
    </citation>
    <scope>IDENTIFICATION</scope>
    <source>
        <strain evidence="4">pt0022</strain>
    </source>
</reference>
<dbReference type="AlphaFoldDB" id="A0AAF5PHY9"/>
<protein>
    <submittedName>
        <fullName evidence="4">CPG4 domain-containing protein</fullName>
    </submittedName>
</protein>
<evidence type="ECO:0000313" key="3">
    <source>
        <dbReference type="Proteomes" id="UP000093561"/>
    </source>
</evidence>
<dbReference type="Pfam" id="PF15481">
    <property type="entry name" value="CPG4"/>
    <property type="match status" value="1"/>
</dbReference>
<feature type="domain" description="Chondroitin proteoglycan 4" evidence="2">
    <location>
        <begin position="50"/>
        <end position="143"/>
    </location>
</feature>
<dbReference type="PANTHER" id="PTHR37442">
    <property type="entry name" value="F18A1.7 PROTEIN-RELATED"/>
    <property type="match status" value="1"/>
</dbReference>
<name>A0AAF5PHY9_WUCBA</name>
<feature type="signal peptide" evidence="1">
    <location>
        <begin position="1"/>
        <end position="22"/>
    </location>
</feature>
<sequence length="379" mass="44377">MYIHNVALFLLILPAKQQGVNGGNKDSLEASDSEKYSINDLARMPEYHQNCAEGCLKPFLLTLRANFVSGNNYERLVNTCEKLNEVYECMDRIKKCQPNYLFRIFMDSFEYMCIEHPAAFRDLMECMDLHTQIVTKDCEQKCKAHKLMAGWFIYSVMQSTTLLRTEENGAPPRVNIGFLRKITSEACSIVQCYFLCLKTKYNARCHGIGGNLFMEAIVRPIYRIHNSILLSPFWNIMRLIMPSQCNFIMTDAGIAWQRINPKLDKDLKQFYKNRTEPLIRFRPPLGNITELGKSLFREQTKRIDEETIMKTLITLKKRNETNDMERDNTGYELEYKCFFHYLHAFVGDYVENCSAEYDKDCSDSKRRYEIRETDDNFSS</sequence>
<dbReference type="InterPro" id="IPR029153">
    <property type="entry name" value="CPG4"/>
</dbReference>